<sequence length="61" mass="6857">MCEPSFNTSGRPCRAWRACDEEMLILEHEVITEAPGVSRHCMMLLVRLSLEGSVFLECNAS</sequence>
<dbReference type="EMBL" id="VSRR010003420">
    <property type="protein sequence ID" value="MPC36065.1"/>
    <property type="molecule type" value="Genomic_DNA"/>
</dbReference>
<name>A0A5B7ERM9_PORTR</name>
<keyword evidence="2" id="KW-1185">Reference proteome</keyword>
<dbReference type="AlphaFoldDB" id="A0A5B7ERM9"/>
<gene>
    <name evidence="1" type="ORF">E2C01_029511</name>
</gene>
<comment type="caution">
    <text evidence="1">The sequence shown here is derived from an EMBL/GenBank/DDBJ whole genome shotgun (WGS) entry which is preliminary data.</text>
</comment>
<dbReference type="Proteomes" id="UP000324222">
    <property type="component" value="Unassembled WGS sequence"/>
</dbReference>
<accession>A0A5B7ERM9</accession>
<reference evidence="1 2" key="1">
    <citation type="submission" date="2019-05" db="EMBL/GenBank/DDBJ databases">
        <title>Another draft genome of Portunus trituberculatus and its Hox gene families provides insights of decapod evolution.</title>
        <authorList>
            <person name="Jeong J.-H."/>
            <person name="Song I."/>
            <person name="Kim S."/>
            <person name="Choi T."/>
            <person name="Kim D."/>
            <person name="Ryu S."/>
            <person name="Kim W."/>
        </authorList>
    </citation>
    <scope>NUCLEOTIDE SEQUENCE [LARGE SCALE GENOMIC DNA]</scope>
    <source>
        <tissue evidence="1">Muscle</tissue>
    </source>
</reference>
<evidence type="ECO:0000313" key="2">
    <source>
        <dbReference type="Proteomes" id="UP000324222"/>
    </source>
</evidence>
<proteinExistence type="predicted"/>
<organism evidence="1 2">
    <name type="scientific">Portunus trituberculatus</name>
    <name type="common">Swimming crab</name>
    <name type="synonym">Neptunus trituberculatus</name>
    <dbReference type="NCBI Taxonomy" id="210409"/>
    <lineage>
        <taxon>Eukaryota</taxon>
        <taxon>Metazoa</taxon>
        <taxon>Ecdysozoa</taxon>
        <taxon>Arthropoda</taxon>
        <taxon>Crustacea</taxon>
        <taxon>Multicrustacea</taxon>
        <taxon>Malacostraca</taxon>
        <taxon>Eumalacostraca</taxon>
        <taxon>Eucarida</taxon>
        <taxon>Decapoda</taxon>
        <taxon>Pleocyemata</taxon>
        <taxon>Brachyura</taxon>
        <taxon>Eubrachyura</taxon>
        <taxon>Portunoidea</taxon>
        <taxon>Portunidae</taxon>
        <taxon>Portuninae</taxon>
        <taxon>Portunus</taxon>
    </lineage>
</organism>
<protein>
    <submittedName>
        <fullName evidence="1">Uncharacterized protein</fullName>
    </submittedName>
</protein>
<evidence type="ECO:0000313" key="1">
    <source>
        <dbReference type="EMBL" id="MPC36065.1"/>
    </source>
</evidence>